<feature type="domain" description="Major facilitator superfamily (MFS) profile" evidence="6">
    <location>
        <begin position="26"/>
        <end position="487"/>
    </location>
</feature>
<evidence type="ECO:0000313" key="7">
    <source>
        <dbReference type="EMBL" id="PGH14319.1"/>
    </source>
</evidence>
<evidence type="ECO:0000256" key="4">
    <source>
        <dbReference type="ARBA" id="ARBA00023136"/>
    </source>
</evidence>
<dbReference type="SUPFAM" id="SSF103473">
    <property type="entry name" value="MFS general substrate transporter"/>
    <property type="match status" value="1"/>
</dbReference>
<sequence>MAGSPSELEAKADPDSGAEPPHLSFTLLALALLMMAVVLNVTSLSSALPTISHDLGITAVQTFWVGTSSLISSTSFQPVFGSLSSIVGRKPMMLIAIASFTGGTVIASRASKATALLVGRSIQGLGAGGITNLSEVILTDLVPLRLRGRYLACLNSVWAIGSTSGPVIGAAFAQEVTWRWIFYINLPLIGVGFCLMIIFTKLQPLGTSLRHKLRDVDCGGILLFTTGITTILIPITWGGIMFPWGSWHTLTPLVVGSATLLIFVAYETFTSARPVIPLTLFRTRTLLVSYVGTATHGLILSCGLYYLPFYFQAVKGYSPILSGVALFPVTCTVLPGAMATGILISRTGRYRGVVWAGWLLVSLGLGLNCLVNLDTPNIVWIVSLVVLGLGVGILFSALNIVVLAAATMHPEQGSAATMFTFFRALGQTLGVAIGGTIFANRVRANLLTQAAVANVRDDVVGNHQVDLVALVPLINQISDPTMQQQIRKVYVDALRVVWAFCSAIAGVAGFLSLGMQHYELSHRVVTQQALQGNSPKSPSESK</sequence>
<evidence type="ECO:0000256" key="3">
    <source>
        <dbReference type="ARBA" id="ARBA00022989"/>
    </source>
</evidence>
<feature type="transmembrane region" description="Helical" evidence="5">
    <location>
        <begin position="55"/>
        <end position="72"/>
    </location>
</feature>
<keyword evidence="3 5" id="KW-1133">Transmembrane helix</keyword>
<evidence type="ECO:0000259" key="6">
    <source>
        <dbReference type="PROSITE" id="PS50850"/>
    </source>
</evidence>
<dbReference type="Proteomes" id="UP000223968">
    <property type="component" value="Unassembled WGS sequence"/>
</dbReference>
<feature type="transmembrane region" description="Helical" evidence="5">
    <location>
        <begin position="92"/>
        <end position="110"/>
    </location>
</feature>
<reference evidence="7 8" key="1">
    <citation type="submission" date="2017-10" db="EMBL/GenBank/DDBJ databases">
        <title>Comparative genomics in systemic dimorphic fungi from Ajellomycetaceae.</title>
        <authorList>
            <person name="Munoz J.F."/>
            <person name="Mcewen J.G."/>
            <person name="Clay O.K."/>
            <person name="Cuomo C.A."/>
        </authorList>
    </citation>
    <scope>NUCLEOTIDE SEQUENCE [LARGE SCALE GENOMIC DNA]</scope>
    <source>
        <strain evidence="7 8">UAMH5409</strain>
    </source>
</reference>
<comment type="caution">
    <text evidence="7">The sequence shown here is derived from an EMBL/GenBank/DDBJ whole genome shotgun (WGS) entry which is preliminary data.</text>
</comment>
<dbReference type="GO" id="GO:0005886">
    <property type="term" value="C:plasma membrane"/>
    <property type="evidence" value="ECO:0007669"/>
    <property type="project" value="TreeGrafter"/>
</dbReference>
<dbReference type="PANTHER" id="PTHR23501:SF59">
    <property type="entry name" value="MAJOR FACILITATOR SUPERFAMILY (MFS) PROFILE DOMAIN-CONTAINING PROTEIN-RELATED"/>
    <property type="match status" value="1"/>
</dbReference>
<comment type="subcellular location">
    <subcellularLocation>
        <location evidence="1">Membrane</location>
        <topology evidence="1">Multi-pass membrane protein</topology>
    </subcellularLocation>
</comment>
<feature type="transmembrane region" description="Helical" evidence="5">
    <location>
        <begin position="320"/>
        <end position="345"/>
    </location>
</feature>
<accession>A0A2B7XZH5</accession>
<feature type="transmembrane region" description="Helical" evidence="5">
    <location>
        <begin position="150"/>
        <end position="174"/>
    </location>
</feature>
<feature type="transmembrane region" description="Helical" evidence="5">
    <location>
        <begin position="496"/>
        <end position="513"/>
    </location>
</feature>
<dbReference type="PROSITE" id="PS50850">
    <property type="entry name" value="MFS"/>
    <property type="match status" value="1"/>
</dbReference>
<dbReference type="AlphaFoldDB" id="A0A2B7XZH5"/>
<protein>
    <recommendedName>
        <fullName evidence="6">Major facilitator superfamily (MFS) profile domain-containing protein</fullName>
    </recommendedName>
</protein>
<dbReference type="PRINTS" id="PR01036">
    <property type="entry name" value="TCRTETB"/>
</dbReference>
<feature type="transmembrane region" description="Helical" evidence="5">
    <location>
        <begin position="23"/>
        <end position="43"/>
    </location>
</feature>
<name>A0A2B7XZH5_9EURO</name>
<feature type="transmembrane region" description="Helical" evidence="5">
    <location>
        <begin position="352"/>
        <end position="373"/>
    </location>
</feature>
<evidence type="ECO:0000256" key="1">
    <source>
        <dbReference type="ARBA" id="ARBA00004141"/>
    </source>
</evidence>
<gene>
    <name evidence="7" type="ORF">AJ79_03141</name>
</gene>
<dbReference type="EMBL" id="PDNB01000036">
    <property type="protein sequence ID" value="PGH14319.1"/>
    <property type="molecule type" value="Genomic_DNA"/>
</dbReference>
<keyword evidence="2 5" id="KW-0812">Transmembrane</keyword>
<feature type="transmembrane region" description="Helical" evidence="5">
    <location>
        <begin position="180"/>
        <end position="199"/>
    </location>
</feature>
<keyword evidence="8" id="KW-1185">Reference proteome</keyword>
<keyword evidence="4 5" id="KW-0472">Membrane</keyword>
<feature type="transmembrane region" description="Helical" evidence="5">
    <location>
        <begin position="287"/>
        <end position="308"/>
    </location>
</feature>
<proteinExistence type="predicted"/>
<evidence type="ECO:0000256" key="2">
    <source>
        <dbReference type="ARBA" id="ARBA00022692"/>
    </source>
</evidence>
<dbReference type="Gene3D" id="1.20.1720.10">
    <property type="entry name" value="Multidrug resistance protein D"/>
    <property type="match status" value="1"/>
</dbReference>
<dbReference type="InterPro" id="IPR011701">
    <property type="entry name" value="MFS"/>
</dbReference>
<dbReference type="PANTHER" id="PTHR23501">
    <property type="entry name" value="MAJOR FACILITATOR SUPERFAMILY"/>
    <property type="match status" value="1"/>
</dbReference>
<dbReference type="Pfam" id="PF07690">
    <property type="entry name" value="MFS_1"/>
    <property type="match status" value="1"/>
</dbReference>
<evidence type="ECO:0000313" key="8">
    <source>
        <dbReference type="Proteomes" id="UP000223968"/>
    </source>
</evidence>
<feature type="transmembrane region" description="Helical" evidence="5">
    <location>
        <begin position="220"/>
        <end position="240"/>
    </location>
</feature>
<feature type="transmembrane region" description="Helical" evidence="5">
    <location>
        <begin position="379"/>
        <end position="406"/>
    </location>
</feature>
<evidence type="ECO:0000256" key="5">
    <source>
        <dbReference type="SAM" id="Phobius"/>
    </source>
</evidence>
<dbReference type="Gene3D" id="1.20.1250.20">
    <property type="entry name" value="MFS general substrate transporter like domains"/>
    <property type="match status" value="1"/>
</dbReference>
<feature type="transmembrane region" description="Helical" evidence="5">
    <location>
        <begin position="246"/>
        <end position="266"/>
    </location>
</feature>
<dbReference type="InterPro" id="IPR036259">
    <property type="entry name" value="MFS_trans_sf"/>
</dbReference>
<organism evidence="7 8">
    <name type="scientific">Helicocarpus griseus UAMH5409</name>
    <dbReference type="NCBI Taxonomy" id="1447875"/>
    <lineage>
        <taxon>Eukaryota</taxon>
        <taxon>Fungi</taxon>
        <taxon>Dikarya</taxon>
        <taxon>Ascomycota</taxon>
        <taxon>Pezizomycotina</taxon>
        <taxon>Eurotiomycetes</taxon>
        <taxon>Eurotiomycetidae</taxon>
        <taxon>Onygenales</taxon>
        <taxon>Ajellomycetaceae</taxon>
        <taxon>Helicocarpus</taxon>
    </lineage>
</organism>
<dbReference type="OrthoDB" id="2351791at2759"/>
<dbReference type="InterPro" id="IPR020846">
    <property type="entry name" value="MFS_dom"/>
</dbReference>
<dbReference type="GO" id="GO:0022857">
    <property type="term" value="F:transmembrane transporter activity"/>
    <property type="evidence" value="ECO:0007669"/>
    <property type="project" value="InterPro"/>
</dbReference>